<keyword evidence="1" id="KW-0812">Transmembrane</keyword>
<feature type="transmembrane region" description="Helical" evidence="1">
    <location>
        <begin position="43"/>
        <end position="60"/>
    </location>
</feature>
<keyword evidence="1" id="KW-0472">Membrane</keyword>
<reference evidence="2 3" key="1">
    <citation type="submission" date="2019-03" db="EMBL/GenBank/DDBJ databases">
        <title>Single cell metagenomics reveals metabolic interactions within the superorganism composed of flagellate Streblomastix strix and complex community of Bacteroidetes bacteria on its surface.</title>
        <authorList>
            <person name="Treitli S.C."/>
            <person name="Kolisko M."/>
            <person name="Husnik F."/>
            <person name="Keeling P."/>
            <person name="Hampl V."/>
        </authorList>
    </citation>
    <scope>NUCLEOTIDE SEQUENCE [LARGE SCALE GENOMIC DNA]</scope>
    <source>
        <strain evidence="2">ST1C</strain>
    </source>
</reference>
<name>A0A5J4QZ62_9EUKA</name>
<feature type="non-terminal residue" evidence="2">
    <location>
        <position position="1"/>
    </location>
</feature>
<comment type="caution">
    <text evidence="2">The sequence shown here is derived from an EMBL/GenBank/DDBJ whole genome shotgun (WGS) entry which is preliminary data.</text>
</comment>
<evidence type="ECO:0000256" key="1">
    <source>
        <dbReference type="SAM" id="Phobius"/>
    </source>
</evidence>
<evidence type="ECO:0000313" key="3">
    <source>
        <dbReference type="Proteomes" id="UP000324800"/>
    </source>
</evidence>
<dbReference type="EMBL" id="SNRW01043676">
    <property type="protein sequence ID" value="KAA6327006.1"/>
    <property type="molecule type" value="Genomic_DNA"/>
</dbReference>
<sequence>DDKEVWTWANWGLLGYSYDQTGTDKVNTFDGWVLGNGVGAVRVAYSVIVAVVVIPMMALLF</sequence>
<gene>
    <name evidence="2" type="ORF">EZS28_053873</name>
</gene>
<dbReference type="AlphaFoldDB" id="A0A5J4QZ62"/>
<evidence type="ECO:0000313" key="2">
    <source>
        <dbReference type="EMBL" id="KAA6327006.1"/>
    </source>
</evidence>
<proteinExistence type="predicted"/>
<protein>
    <submittedName>
        <fullName evidence="2">Uncharacterized protein</fullName>
    </submittedName>
</protein>
<keyword evidence="1" id="KW-1133">Transmembrane helix</keyword>
<accession>A0A5J4QZ62</accession>
<dbReference type="Proteomes" id="UP000324800">
    <property type="component" value="Unassembled WGS sequence"/>
</dbReference>
<organism evidence="2 3">
    <name type="scientific">Streblomastix strix</name>
    <dbReference type="NCBI Taxonomy" id="222440"/>
    <lineage>
        <taxon>Eukaryota</taxon>
        <taxon>Metamonada</taxon>
        <taxon>Preaxostyla</taxon>
        <taxon>Oxymonadida</taxon>
        <taxon>Streblomastigidae</taxon>
        <taxon>Streblomastix</taxon>
    </lineage>
</organism>